<dbReference type="AlphaFoldDB" id="A0A1Y5HYA2"/>
<comment type="catalytic activity">
    <reaction evidence="1">
        <text>uridine(955/2504/2580) in 23S rRNA = pseudouridine(955/2504/2580) in 23S rRNA</text>
        <dbReference type="Rhea" id="RHEA:42528"/>
        <dbReference type="Rhea" id="RHEA-COMP:10099"/>
        <dbReference type="Rhea" id="RHEA-COMP:10100"/>
        <dbReference type="ChEBI" id="CHEBI:65314"/>
        <dbReference type="ChEBI" id="CHEBI:65315"/>
        <dbReference type="EC" id="5.4.99.24"/>
    </reaction>
</comment>
<gene>
    <name evidence="11" type="ORF">A9R00_01045</name>
</gene>
<dbReference type="GO" id="GO:0160141">
    <property type="term" value="F:23S rRNA pseudouridine(955/2504/2580) synthase activity"/>
    <property type="evidence" value="ECO:0007669"/>
    <property type="project" value="UniProtKB-EC"/>
</dbReference>
<dbReference type="PROSITE" id="PS50889">
    <property type="entry name" value="S4"/>
    <property type="match status" value="1"/>
</dbReference>
<dbReference type="InterPro" id="IPR020103">
    <property type="entry name" value="PsdUridine_synth_cat_dom_sf"/>
</dbReference>
<evidence type="ECO:0000256" key="6">
    <source>
        <dbReference type="ARBA" id="ARBA00023235"/>
    </source>
</evidence>
<evidence type="ECO:0000259" key="10">
    <source>
        <dbReference type="SMART" id="SM00363"/>
    </source>
</evidence>
<dbReference type="EC" id="5.4.99.-" evidence="9"/>
<feature type="active site" evidence="7">
    <location>
        <position position="147"/>
    </location>
</feature>
<dbReference type="Gene3D" id="3.10.290.10">
    <property type="entry name" value="RNA-binding S4 domain"/>
    <property type="match status" value="1"/>
</dbReference>
<organism evidence="11 12">
    <name type="scientific">Oleispira antarctica</name>
    <dbReference type="NCBI Taxonomy" id="188908"/>
    <lineage>
        <taxon>Bacteria</taxon>
        <taxon>Pseudomonadati</taxon>
        <taxon>Pseudomonadota</taxon>
        <taxon>Gammaproteobacteria</taxon>
        <taxon>Oceanospirillales</taxon>
        <taxon>Oceanospirillaceae</taxon>
        <taxon>Oleispira</taxon>
    </lineage>
</organism>
<dbReference type="InterPro" id="IPR036986">
    <property type="entry name" value="S4_RNA-bd_sf"/>
</dbReference>
<comment type="catalytic activity">
    <reaction evidence="9">
        <text>a uridine in RNA = a pseudouridine in RNA</text>
        <dbReference type="Rhea" id="RHEA:48348"/>
        <dbReference type="Rhea" id="RHEA-COMP:12068"/>
        <dbReference type="Rhea" id="RHEA-COMP:12069"/>
        <dbReference type="ChEBI" id="CHEBI:65314"/>
        <dbReference type="ChEBI" id="CHEBI:65315"/>
    </reaction>
</comment>
<dbReference type="Pfam" id="PF01479">
    <property type="entry name" value="S4"/>
    <property type="match status" value="1"/>
</dbReference>
<dbReference type="PANTHER" id="PTHR21600:SF92">
    <property type="entry name" value="RIBOSOMAL LARGE SUBUNIT PSEUDOURIDINE SYNTHASE C"/>
    <property type="match status" value="1"/>
</dbReference>
<evidence type="ECO:0000256" key="2">
    <source>
        <dbReference type="ARBA" id="ARBA00002876"/>
    </source>
</evidence>
<comment type="similarity">
    <text evidence="3 9">Belongs to the pseudouridine synthase RluA family.</text>
</comment>
<keyword evidence="6 9" id="KW-0413">Isomerase</keyword>
<dbReference type="InterPro" id="IPR006224">
    <property type="entry name" value="PsdUridine_synth_RluA-like_CS"/>
</dbReference>
<comment type="function">
    <text evidence="2">Responsible for synthesis of pseudouridine from uracil at positions 955, 2504 and 2580 in 23S ribosomal RNA.</text>
</comment>
<dbReference type="GO" id="GO:0000455">
    <property type="term" value="P:enzyme-directed rRNA pseudouridine synthesis"/>
    <property type="evidence" value="ECO:0007669"/>
    <property type="project" value="TreeGrafter"/>
</dbReference>
<sequence length="323" mass="36616">MPAESYNTNQVNLITIDEDHDGQRIDNFLLTLLKGAPRSLVYKLLRKGEVRINKKRAKPVQRLTIGDIVRVAPVQIKEVSTEEIVVPKTQAEIIGNSILFEDEFYIAVNKPSGMAVHGGSGIKLGLIELMRAMRPQQKFLELVHRLDRDTSGVILIAKKRSALVAVQKLFQGQKAIDKRYLAIVHGEWPDFQDKVDMPLKKNEIQGGERIVRVEDDGKPSLTKFKVLDRSSRYSLVEARPITGRTHQIRVHCQYVGCGIAGDPKYLNKVEEAVDKQIGIKRLCLHAYRLAFVHPMTEELLEITSPLEGKFLKYKEKEGLKFDV</sequence>
<keyword evidence="4" id="KW-0698">rRNA processing</keyword>
<dbReference type="Proteomes" id="UP000227088">
    <property type="component" value="Unassembled WGS sequence"/>
</dbReference>
<evidence type="ECO:0000256" key="5">
    <source>
        <dbReference type="ARBA" id="ARBA00022884"/>
    </source>
</evidence>
<reference evidence="12" key="1">
    <citation type="journal article" date="2017" name="Proc. Natl. Acad. Sci. U.S.A.">
        <title>Simulation of Deepwater Horizon oil plume reveals substrate specialization within a complex community of hydrocarbon degraders.</title>
        <authorList>
            <person name="Hu P."/>
            <person name="Dubinsky E.A."/>
            <person name="Probst A.J."/>
            <person name="Wang J."/>
            <person name="Sieber C.M.K."/>
            <person name="Tom L.M."/>
            <person name="Gardinali P."/>
            <person name="Banfield J.F."/>
            <person name="Atlas R.M."/>
            <person name="Andersen G.L."/>
        </authorList>
    </citation>
    <scope>NUCLEOTIDE SEQUENCE [LARGE SCALE GENOMIC DNA]</scope>
</reference>
<dbReference type="EMBL" id="MABE01000064">
    <property type="protein sequence ID" value="OUS41417.1"/>
    <property type="molecule type" value="Genomic_DNA"/>
</dbReference>
<dbReference type="SUPFAM" id="SSF55120">
    <property type="entry name" value="Pseudouridine synthase"/>
    <property type="match status" value="1"/>
</dbReference>
<dbReference type="CDD" id="cd00165">
    <property type="entry name" value="S4"/>
    <property type="match status" value="1"/>
</dbReference>
<evidence type="ECO:0000313" key="12">
    <source>
        <dbReference type="Proteomes" id="UP000227088"/>
    </source>
</evidence>
<evidence type="ECO:0000256" key="8">
    <source>
        <dbReference type="PROSITE-ProRule" id="PRU00182"/>
    </source>
</evidence>
<dbReference type="InterPro" id="IPR006145">
    <property type="entry name" value="PsdUridine_synth_RsuA/RluA"/>
</dbReference>
<dbReference type="SMART" id="SM00363">
    <property type="entry name" value="S4"/>
    <property type="match status" value="1"/>
</dbReference>
<proteinExistence type="inferred from homology"/>
<dbReference type="SUPFAM" id="SSF55174">
    <property type="entry name" value="Alpha-L RNA-binding motif"/>
    <property type="match status" value="1"/>
</dbReference>
<keyword evidence="5 8" id="KW-0694">RNA-binding</keyword>
<comment type="caution">
    <text evidence="11">The sequence shown here is derived from an EMBL/GenBank/DDBJ whole genome shotgun (WGS) entry which is preliminary data.</text>
</comment>
<evidence type="ECO:0000313" key="11">
    <source>
        <dbReference type="EMBL" id="OUS41417.1"/>
    </source>
</evidence>
<dbReference type="InterPro" id="IPR006225">
    <property type="entry name" value="PsdUridine_synth_RluC/D"/>
</dbReference>
<dbReference type="GO" id="GO:0003723">
    <property type="term" value="F:RNA binding"/>
    <property type="evidence" value="ECO:0007669"/>
    <property type="project" value="UniProtKB-KW"/>
</dbReference>
<dbReference type="CDD" id="cd02869">
    <property type="entry name" value="PseudoU_synth_RluA_like"/>
    <property type="match status" value="1"/>
</dbReference>
<dbReference type="NCBIfam" id="TIGR00005">
    <property type="entry name" value="rluA_subfam"/>
    <property type="match status" value="1"/>
</dbReference>
<dbReference type="Pfam" id="PF00849">
    <property type="entry name" value="PseudoU_synth_2"/>
    <property type="match status" value="1"/>
</dbReference>
<dbReference type="InterPro" id="IPR002942">
    <property type="entry name" value="S4_RNA-bd"/>
</dbReference>
<evidence type="ECO:0000256" key="1">
    <source>
        <dbReference type="ARBA" id="ARBA00000381"/>
    </source>
</evidence>
<dbReference type="PROSITE" id="PS01129">
    <property type="entry name" value="PSI_RLU"/>
    <property type="match status" value="1"/>
</dbReference>
<feature type="domain" description="RNA-binding S4" evidence="10">
    <location>
        <begin position="23"/>
        <end position="84"/>
    </location>
</feature>
<dbReference type="Gene3D" id="3.30.2350.10">
    <property type="entry name" value="Pseudouridine synthase"/>
    <property type="match status" value="1"/>
</dbReference>
<dbReference type="InterPro" id="IPR050188">
    <property type="entry name" value="RluA_PseudoU_synthase"/>
</dbReference>
<protein>
    <recommendedName>
        <fullName evidence="9">Pseudouridine synthase</fullName>
        <ecNumber evidence="9">5.4.99.-</ecNumber>
    </recommendedName>
</protein>
<evidence type="ECO:0000256" key="9">
    <source>
        <dbReference type="RuleBase" id="RU362028"/>
    </source>
</evidence>
<evidence type="ECO:0000256" key="4">
    <source>
        <dbReference type="ARBA" id="ARBA00022552"/>
    </source>
</evidence>
<name>A0A1Y5HYA2_OLEAN</name>
<evidence type="ECO:0000256" key="7">
    <source>
        <dbReference type="PIRSR" id="PIRSR606225-1"/>
    </source>
</evidence>
<dbReference type="PANTHER" id="PTHR21600">
    <property type="entry name" value="MITOCHONDRIAL RNA PSEUDOURIDINE SYNTHASE"/>
    <property type="match status" value="1"/>
</dbReference>
<evidence type="ECO:0000256" key="3">
    <source>
        <dbReference type="ARBA" id="ARBA00010876"/>
    </source>
</evidence>
<accession>A0A1Y5HYA2</accession>